<dbReference type="EMBL" id="JBHSED010000070">
    <property type="protein sequence ID" value="MFC4306985.1"/>
    <property type="molecule type" value="Genomic_DNA"/>
</dbReference>
<keyword evidence="3" id="KW-1185">Reference proteome</keyword>
<dbReference type="Proteomes" id="UP001595755">
    <property type="component" value="Unassembled WGS sequence"/>
</dbReference>
<dbReference type="PANTHER" id="PTHR38045:SF1">
    <property type="entry name" value="HEPARINASE II_III-LIKE PROTEIN"/>
    <property type="match status" value="1"/>
</dbReference>
<evidence type="ECO:0000256" key="1">
    <source>
        <dbReference type="SAM" id="MobiDB-lite"/>
    </source>
</evidence>
<comment type="caution">
    <text evidence="2">The sequence shown here is derived from an EMBL/GenBank/DDBJ whole genome shotgun (WGS) entry which is preliminary data.</text>
</comment>
<gene>
    <name evidence="2" type="ORF">ACFO1S_26540</name>
</gene>
<sequence>MEDISKIRKAVRRMKRASDSLYYPQGQSADSFWSKVAESPSYARIVSDIRAEGTRIKREKAPALTDELFSLFERTGSRLEYERAYFERRRRLNTHMLLSLLEPGEGAHLRELQEMIARVLDEPTWCLPAHVLGRDPDKTIDLFSAETGFTLGEMACVLGERLPRSLLADIDEALSARLFRPLLEEGPHPWESARHNWSAVCAGSIGAAALLRLAKEDELAEVLTRTLASLDCYLEGFGDDGACLEGLGYWNYGFGYYVYFADLLRRMTEGGLNLFHSEKVRSIASFQQIAYLHEDSVVCFSDSLPRVPFRVGLTHYLARIYPEIEIPAFRHAASYTEDHCSRWAPAFRDLIWLDPDGRGEEPGPVDRYLPDAQWLVSRCSDRGGESRFGFAAKGGHNDEPHNHNDIGHFILIADGITVAGDLGAGEYTAAYFGDGRYEYDCNGSQGHSVPIVDGCYQSPGTDSAAIVLKAEVGEREDRLKLEMAGAYRVTGMKSLVRELIWRKGGDRPTLTLIDEFTFAERGCQVVERVAALLPPVIRKDGTIAIGGESENGLEALIRFDEAQLKAAVEKRSYRDHFGQERCWYAIDWKLRKTERVCRIELRFEWKHRAGKGKNAQIIGKGVERNDDSTGMAGGSLGQSQG</sequence>
<dbReference type="RefSeq" id="WP_204604163.1">
    <property type="nucleotide sequence ID" value="NZ_JBHSED010000070.1"/>
</dbReference>
<dbReference type="Gene3D" id="1.50.10.100">
    <property type="entry name" value="Chondroitin AC/alginate lyase"/>
    <property type="match status" value="1"/>
</dbReference>
<feature type="region of interest" description="Disordered" evidence="1">
    <location>
        <begin position="619"/>
        <end position="641"/>
    </location>
</feature>
<dbReference type="InterPro" id="IPR008929">
    <property type="entry name" value="Chondroitin_lyas"/>
</dbReference>
<reference evidence="3" key="1">
    <citation type="journal article" date="2019" name="Int. J. Syst. Evol. Microbiol.">
        <title>The Global Catalogue of Microorganisms (GCM) 10K type strain sequencing project: providing services to taxonomists for standard genome sequencing and annotation.</title>
        <authorList>
            <consortium name="The Broad Institute Genomics Platform"/>
            <consortium name="The Broad Institute Genome Sequencing Center for Infectious Disease"/>
            <person name="Wu L."/>
            <person name="Ma J."/>
        </authorList>
    </citation>
    <scope>NUCLEOTIDE SEQUENCE [LARGE SCALE GENOMIC DNA]</scope>
    <source>
        <strain evidence="3">CGMCC 4.1641</strain>
    </source>
</reference>
<evidence type="ECO:0000313" key="2">
    <source>
        <dbReference type="EMBL" id="MFC4306985.1"/>
    </source>
</evidence>
<dbReference type="Gene3D" id="2.70.98.70">
    <property type="match status" value="1"/>
</dbReference>
<proteinExistence type="predicted"/>
<organism evidence="2 3">
    <name type="scientific">Cohnella boryungensis</name>
    <dbReference type="NCBI Taxonomy" id="768479"/>
    <lineage>
        <taxon>Bacteria</taxon>
        <taxon>Bacillati</taxon>
        <taxon>Bacillota</taxon>
        <taxon>Bacilli</taxon>
        <taxon>Bacillales</taxon>
        <taxon>Paenibacillaceae</taxon>
        <taxon>Cohnella</taxon>
    </lineage>
</organism>
<feature type="compositionally biased region" description="Gly residues" evidence="1">
    <location>
        <begin position="631"/>
        <end position="641"/>
    </location>
</feature>
<evidence type="ECO:0000313" key="3">
    <source>
        <dbReference type="Proteomes" id="UP001595755"/>
    </source>
</evidence>
<dbReference type="SUPFAM" id="SSF48230">
    <property type="entry name" value="Chondroitin AC/alginate lyase"/>
    <property type="match status" value="1"/>
</dbReference>
<protein>
    <submittedName>
        <fullName evidence="2">Heparinase II/III family protein</fullName>
    </submittedName>
</protein>
<dbReference type="PANTHER" id="PTHR38045">
    <property type="entry name" value="CHROMOSOME 1, WHOLE GENOME SHOTGUN SEQUENCE"/>
    <property type="match status" value="1"/>
</dbReference>
<accession>A0ABV8SI85</accession>
<name>A0ABV8SI85_9BACL</name>